<proteinExistence type="predicted"/>
<protein>
    <recommendedName>
        <fullName evidence="2">Peptidase S1 domain-containing protein</fullName>
    </recommendedName>
</protein>
<evidence type="ECO:0000313" key="3">
    <source>
        <dbReference type="Ensembl" id="ENSSFAP00005056079.1"/>
    </source>
</evidence>
<evidence type="ECO:0000313" key="4">
    <source>
        <dbReference type="Proteomes" id="UP000472267"/>
    </source>
</evidence>
<dbReference type="InterPro" id="IPR043504">
    <property type="entry name" value="Peptidase_S1_PA_chymotrypsin"/>
</dbReference>
<keyword evidence="1" id="KW-1015">Disulfide bond</keyword>
<dbReference type="Pfam" id="PF00089">
    <property type="entry name" value="Trypsin"/>
    <property type="match status" value="1"/>
</dbReference>
<dbReference type="GO" id="GO:0004252">
    <property type="term" value="F:serine-type endopeptidase activity"/>
    <property type="evidence" value="ECO:0007669"/>
    <property type="project" value="InterPro"/>
</dbReference>
<dbReference type="OMA" id="HSCRTEI"/>
<dbReference type="Gene3D" id="2.40.10.10">
    <property type="entry name" value="Trypsin-like serine proteases"/>
    <property type="match status" value="2"/>
</dbReference>
<feature type="domain" description="Peptidase S1" evidence="2">
    <location>
        <begin position="24"/>
        <end position="68"/>
    </location>
</feature>
<accession>A0A672JSC6</accession>
<dbReference type="GO" id="GO:0006508">
    <property type="term" value="P:proteolysis"/>
    <property type="evidence" value="ECO:0007669"/>
    <property type="project" value="InterPro"/>
</dbReference>
<evidence type="ECO:0000259" key="2">
    <source>
        <dbReference type="PROSITE" id="PS50240"/>
    </source>
</evidence>
<reference evidence="3" key="3">
    <citation type="submission" date="2025-09" db="UniProtKB">
        <authorList>
            <consortium name="Ensembl"/>
        </authorList>
    </citation>
    <scope>IDENTIFICATION</scope>
</reference>
<dbReference type="Proteomes" id="UP000472267">
    <property type="component" value="Chromosome 8"/>
</dbReference>
<reference evidence="3" key="2">
    <citation type="submission" date="2025-08" db="UniProtKB">
        <authorList>
            <consortium name="Ensembl"/>
        </authorList>
    </citation>
    <scope>IDENTIFICATION</scope>
</reference>
<organism evidence="3 4">
    <name type="scientific">Salarias fasciatus</name>
    <name type="common">Jewelled blenny</name>
    <name type="synonym">Blennius fasciatus</name>
    <dbReference type="NCBI Taxonomy" id="181472"/>
    <lineage>
        <taxon>Eukaryota</taxon>
        <taxon>Metazoa</taxon>
        <taxon>Chordata</taxon>
        <taxon>Craniata</taxon>
        <taxon>Vertebrata</taxon>
        <taxon>Euteleostomi</taxon>
        <taxon>Actinopterygii</taxon>
        <taxon>Neopterygii</taxon>
        <taxon>Teleostei</taxon>
        <taxon>Neoteleostei</taxon>
        <taxon>Acanthomorphata</taxon>
        <taxon>Ovalentaria</taxon>
        <taxon>Blenniimorphae</taxon>
        <taxon>Blenniiformes</taxon>
        <taxon>Blennioidei</taxon>
        <taxon>Blenniidae</taxon>
        <taxon>Salariinae</taxon>
        <taxon>Salarias</taxon>
    </lineage>
</organism>
<dbReference type="InterPro" id="IPR018114">
    <property type="entry name" value="TRYPSIN_HIS"/>
</dbReference>
<dbReference type="PANTHER" id="PTHR24252">
    <property type="entry name" value="ACROSIN-RELATED"/>
    <property type="match status" value="1"/>
</dbReference>
<keyword evidence="4" id="KW-1185">Reference proteome</keyword>
<dbReference type="InterPro" id="IPR001254">
    <property type="entry name" value="Trypsin_dom"/>
</dbReference>
<dbReference type="Ensembl" id="ENSSFAT00005057786.1">
    <property type="protein sequence ID" value="ENSSFAP00005056079.1"/>
    <property type="gene ID" value="ENSSFAG00005026533.1"/>
</dbReference>
<dbReference type="InterPro" id="IPR009003">
    <property type="entry name" value="Peptidase_S1_PA"/>
</dbReference>
<name>A0A672JSC6_SALFA</name>
<dbReference type="PROSITE" id="PS00134">
    <property type="entry name" value="TRYPSIN_HIS"/>
    <property type="match status" value="1"/>
</dbReference>
<evidence type="ECO:0000256" key="1">
    <source>
        <dbReference type="ARBA" id="ARBA00023157"/>
    </source>
</evidence>
<sequence length="68" mass="7416">MVFGSLNSLRYFSVCGIAPMNTRIVGGEDAQPGSWPWQVSLQTFGSHVCGGSLINKEWVLSAAHCFLR</sequence>
<reference evidence="3" key="1">
    <citation type="submission" date="2019-06" db="EMBL/GenBank/DDBJ databases">
        <authorList>
            <consortium name="Wellcome Sanger Institute Data Sharing"/>
        </authorList>
    </citation>
    <scope>NUCLEOTIDE SEQUENCE [LARGE SCALE GENOMIC DNA]</scope>
</reference>
<dbReference type="PROSITE" id="PS50240">
    <property type="entry name" value="TRYPSIN_DOM"/>
    <property type="match status" value="1"/>
</dbReference>
<dbReference type="AlphaFoldDB" id="A0A672JSC6"/>
<dbReference type="SUPFAM" id="SSF50494">
    <property type="entry name" value="Trypsin-like serine proteases"/>
    <property type="match status" value="1"/>
</dbReference>
<dbReference type="PANTHER" id="PTHR24252:SF8">
    <property type="entry name" value="ACROSIN"/>
    <property type="match status" value="1"/>
</dbReference>
<dbReference type="InParanoid" id="A0A672JSC6"/>